<proteinExistence type="predicted"/>
<evidence type="ECO:0000313" key="1">
    <source>
        <dbReference type="EMBL" id="OJJ54975.1"/>
    </source>
</evidence>
<dbReference type="RefSeq" id="XP_040698781.1">
    <property type="nucleotide sequence ID" value="XM_040847783.1"/>
</dbReference>
<dbReference type="Proteomes" id="UP000184356">
    <property type="component" value="Unassembled WGS sequence"/>
</dbReference>
<protein>
    <submittedName>
        <fullName evidence="1">Uncharacterized protein</fullName>
    </submittedName>
</protein>
<dbReference type="VEuPathDB" id="FungiDB:ASPSYDRAFT_49130"/>
<dbReference type="EMBL" id="KV878593">
    <property type="protein sequence ID" value="OJJ54975.1"/>
    <property type="molecule type" value="Genomic_DNA"/>
</dbReference>
<name>A0A1L9T6H6_9EURO</name>
<dbReference type="OrthoDB" id="245563at2759"/>
<keyword evidence="2" id="KW-1185">Reference proteome</keyword>
<reference evidence="2" key="1">
    <citation type="journal article" date="2017" name="Genome Biol.">
        <title>Comparative genomics reveals high biological diversity and specific adaptations in the industrially and medically important fungal genus Aspergillus.</title>
        <authorList>
            <person name="de Vries R.P."/>
            <person name="Riley R."/>
            <person name="Wiebenga A."/>
            <person name="Aguilar-Osorio G."/>
            <person name="Amillis S."/>
            <person name="Uchima C.A."/>
            <person name="Anderluh G."/>
            <person name="Asadollahi M."/>
            <person name="Askin M."/>
            <person name="Barry K."/>
            <person name="Battaglia E."/>
            <person name="Bayram O."/>
            <person name="Benocci T."/>
            <person name="Braus-Stromeyer S.A."/>
            <person name="Caldana C."/>
            <person name="Canovas D."/>
            <person name="Cerqueira G.C."/>
            <person name="Chen F."/>
            <person name="Chen W."/>
            <person name="Choi C."/>
            <person name="Clum A."/>
            <person name="Dos Santos R.A."/>
            <person name="Damasio A.R."/>
            <person name="Diallinas G."/>
            <person name="Emri T."/>
            <person name="Fekete E."/>
            <person name="Flipphi M."/>
            <person name="Freyberg S."/>
            <person name="Gallo A."/>
            <person name="Gournas C."/>
            <person name="Habgood R."/>
            <person name="Hainaut M."/>
            <person name="Harispe M.L."/>
            <person name="Henrissat B."/>
            <person name="Hilden K.S."/>
            <person name="Hope R."/>
            <person name="Hossain A."/>
            <person name="Karabika E."/>
            <person name="Karaffa L."/>
            <person name="Karanyi Z."/>
            <person name="Krasevec N."/>
            <person name="Kuo A."/>
            <person name="Kusch H."/>
            <person name="LaButti K."/>
            <person name="Lagendijk E.L."/>
            <person name="Lapidus A."/>
            <person name="Levasseur A."/>
            <person name="Lindquist E."/>
            <person name="Lipzen A."/>
            <person name="Logrieco A.F."/>
            <person name="MacCabe A."/>
            <person name="Maekelae M.R."/>
            <person name="Malavazi I."/>
            <person name="Melin P."/>
            <person name="Meyer V."/>
            <person name="Mielnichuk N."/>
            <person name="Miskei M."/>
            <person name="Molnar A.P."/>
            <person name="Mule G."/>
            <person name="Ngan C.Y."/>
            <person name="Orejas M."/>
            <person name="Orosz E."/>
            <person name="Ouedraogo J.P."/>
            <person name="Overkamp K.M."/>
            <person name="Park H.-S."/>
            <person name="Perrone G."/>
            <person name="Piumi F."/>
            <person name="Punt P.J."/>
            <person name="Ram A.F."/>
            <person name="Ramon A."/>
            <person name="Rauscher S."/>
            <person name="Record E."/>
            <person name="Riano-Pachon D.M."/>
            <person name="Robert V."/>
            <person name="Roehrig J."/>
            <person name="Ruller R."/>
            <person name="Salamov A."/>
            <person name="Salih N.S."/>
            <person name="Samson R.A."/>
            <person name="Sandor E."/>
            <person name="Sanguinetti M."/>
            <person name="Schuetze T."/>
            <person name="Sepcic K."/>
            <person name="Shelest E."/>
            <person name="Sherlock G."/>
            <person name="Sophianopoulou V."/>
            <person name="Squina F.M."/>
            <person name="Sun H."/>
            <person name="Susca A."/>
            <person name="Todd R.B."/>
            <person name="Tsang A."/>
            <person name="Unkles S.E."/>
            <person name="van de Wiele N."/>
            <person name="van Rossen-Uffink D."/>
            <person name="Oliveira J.V."/>
            <person name="Vesth T.C."/>
            <person name="Visser J."/>
            <person name="Yu J.-H."/>
            <person name="Zhou M."/>
            <person name="Andersen M.R."/>
            <person name="Archer D.B."/>
            <person name="Baker S.E."/>
            <person name="Benoit I."/>
            <person name="Brakhage A.A."/>
            <person name="Braus G.H."/>
            <person name="Fischer R."/>
            <person name="Frisvad J.C."/>
            <person name="Goldman G.H."/>
            <person name="Houbraken J."/>
            <person name="Oakley B."/>
            <person name="Pocsi I."/>
            <person name="Scazzocchio C."/>
            <person name="Seiboth B."/>
            <person name="vanKuyk P.A."/>
            <person name="Wortman J."/>
            <person name="Dyer P.S."/>
            <person name="Grigoriev I.V."/>
        </authorList>
    </citation>
    <scope>NUCLEOTIDE SEQUENCE [LARGE SCALE GENOMIC DNA]</scope>
    <source>
        <strain evidence="2">CBS 593.65</strain>
    </source>
</reference>
<dbReference type="Gene3D" id="3.30.420.10">
    <property type="entry name" value="Ribonuclease H-like superfamily/Ribonuclease H"/>
    <property type="match status" value="1"/>
</dbReference>
<dbReference type="STRING" id="1036612.A0A1L9T6H6"/>
<dbReference type="InterPro" id="IPR012337">
    <property type="entry name" value="RNaseH-like_sf"/>
</dbReference>
<dbReference type="AlphaFoldDB" id="A0A1L9T6H6"/>
<dbReference type="GeneID" id="63763856"/>
<accession>A0A1L9T6H6</accession>
<gene>
    <name evidence="1" type="ORF">ASPSYDRAFT_49130</name>
</gene>
<dbReference type="GO" id="GO:0003676">
    <property type="term" value="F:nucleic acid binding"/>
    <property type="evidence" value="ECO:0007669"/>
    <property type="project" value="InterPro"/>
</dbReference>
<sequence length="177" mass="19954">MVYRMRIFACGRCRYAGTENAIAAASIVHVYPNRSIAERTWPISTDYPHSRERAELASLVSALIYALERMAGLQPGIRADVRIYSDSNFVGDCMNRFDQLRNQYAATEELGQRVCEALVNELISLDNRIRAAASLRFVRVPVGGNSPAERFCHEFLDGGGQHVIASQVYEPQWRLEN</sequence>
<organism evidence="1 2">
    <name type="scientific">Aspergillus sydowii CBS 593.65</name>
    <dbReference type="NCBI Taxonomy" id="1036612"/>
    <lineage>
        <taxon>Eukaryota</taxon>
        <taxon>Fungi</taxon>
        <taxon>Dikarya</taxon>
        <taxon>Ascomycota</taxon>
        <taxon>Pezizomycotina</taxon>
        <taxon>Eurotiomycetes</taxon>
        <taxon>Eurotiomycetidae</taxon>
        <taxon>Eurotiales</taxon>
        <taxon>Aspergillaceae</taxon>
        <taxon>Aspergillus</taxon>
        <taxon>Aspergillus subgen. Nidulantes</taxon>
    </lineage>
</organism>
<dbReference type="SUPFAM" id="SSF53098">
    <property type="entry name" value="Ribonuclease H-like"/>
    <property type="match status" value="1"/>
</dbReference>
<evidence type="ECO:0000313" key="2">
    <source>
        <dbReference type="Proteomes" id="UP000184356"/>
    </source>
</evidence>
<dbReference type="InterPro" id="IPR036397">
    <property type="entry name" value="RNaseH_sf"/>
</dbReference>